<dbReference type="AlphaFoldDB" id="A0A0D6L7B8"/>
<evidence type="ECO:0000313" key="2">
    <source>
        <dbReference type="Proteomes" id="UP000054495"/>
    </source>
</evidence>
<dbReference type="Proteomes" id="UP000054495">
    <property type="component" value="Unassembled WGS sequence"/>
</dbReference>
<accession>A0A0D6L7B8</accession>
<proteinExistence type="predicted"/>
<sequence length="114" mass="12265">MLNRHAVELLLELLRQVAVARLQPESLELVPNTAHEEAVAGSGAKEARLDAGTTALGSEKIAWFGVDTTTTIRNSSRGGMAVDYSSQDFRHSLAAIDAASCDGVISRDEMVRIR</sequence>
<reference evidence="1 2" key="1">
    <citation type="submission" date="2013-05" db="EMBL/GenBank/DDBJ databases">
        <title>Draft genome of the parasitic nematode Anyclostoma ceylanicum.</title>
        <authorList>
            <person name="Mitreva M."/>
        </authorList>
    </citation>
    <scope>NUCLEOTIDE SEQUENCE [LARGE SCALE GENOMIC DNA]</scope>
</reference>
<protein>
    <submittedName>
        <fullName evidence="1">Uncharacterized protein</fullName>
    </submittedName>
</protein>
<gene>
    <name evidence="1" type="ORF">ANCCEY_14100</name>
</gene>
<organism evidence="1 2">
    <name type="scientific">Ancylostoma ceylanicum</name>
    <dbReference type="NCBI Taxonomy" id="53326"/>
    <lineage>
        <taxon>Eukaryota</taxon>
        <taxon>Metazoa</taxon>
        <taxon>Ecdysozoa</taxon>
        <taxon>Nematoda</taxon>
        <taxon>Chromadorea</taxon>
        <taxon>Rhabditida</taxon>
        <taxon>Rhabditina</taxon>
        <taxon>Rhabditomorpha</taxon>
        <taxon>Strongyloidea</taxon>
        <taxon>Ancylostomatidae</taxon>
        <taxon>Ancylostomatinae</taxon>
        <taxon>Ancylostoma</taxon>
    </lineage>
</organism>
<dbReference type="EMBL" id="KE125909">
    <property type="protein sequence ID" value="EPB66808.1"/>
    <property type="molecule type" value="Genomic_DNA"/>
</dbReference>
<evidence type="ECO:0000313" key="1">
    <source>
        <dbReference type="EMBL" id="EPB66808.1"/>
    </source>
</evidence>
<name>A0A0D6L7B8_9BILA</name>
<keyword evidence="2" id="KW-1185">Reference proteome</keyword>